<dbReference type="Gene3D" id="3.30.70.60">
    <property type="match status" value="1"/>
</dbReference>
<name>A0A9D1CXD0_9FIRM</name>
<dbReference type="GO" id="GO:0005840">
    <property type="term" value="C:ribosome"/>
    <property type="evidence" value="ECO:0007669"/>
    <property type="project" value="UniProtKB-KW"/>
</dbReference>
<dbReference type="InterPro" id="IPR035980">
    <property type="entry name" value="Ribosomal_bS6_sf"/>
</dbReference>
<evidence type="ECO:0000256" key="6">
    <source>
        <dbReference type="ARBA" id="ARBA00035104"/>
    </source>
</evidence>
<dbReference type="GO" id="GO:0006412">
    <property type="term" value="P:translation"/>
    <property type="evidence" value="ECO:0007669"/>
    <property type="project" value="UniProtKB-UniRule"/>
</dbReference>
<dbReference type="HAMAP" id="MF_00360">
    <property type="entry name" value="Ribosomal_bS6"/>
    <property type="match status" value="1"/>
</dbReference>
<dbReference type="NCBIfam" id="TIGR00166">
    <property type="entry name" value="S6"/>
    <property type="match status" value="1"/>
</dbReference>
<dbReference type="GO" id="GO:0003735">
    <property type="term" value="F:structural constituent of ribosome"/>
    <property type="evidence" value="ECO:0007669"/>
    <property type="project" value="InterPro"/>
</dbReference>
<evidence type="ECO:0000256" key="4">
    <source>
        <dbReference type="ARBA" id="ARBA00022980"/>
    </source>
</evidence>
<dbReference type="InterPro" id="IPR014717">
    <property type="entry name" value="Transl_elong_EF1B/ribsomal_bS6"/>
</dbReference>
<comment type="similarity">
    <text evidence="1 8">Belongs to the bacterial ribosomal protein bS6 family.</text>
</comment>
<dbReference type="InterPro" id="IPR000529">
    <property type="entry name" value="Ribosomal_bS6"/>
</dbReference>
<protein>
    <recommendedName>
        <fullName evidence="7 8">Small ribosomal subunit protein bS6</fullName>
    </recommendedName>
</protein>
<dbReference type="PANTHER" id="PTHR21011">
    <property type="entry name" value="MITOCHONDRIAL 28S RIBOSOMAL PROTEIN S6"/>
    <property type="match status" value="1"/>
</dbReference>
<accession>A0A9D1CXD0</accession>
<evidence type="ECO:0000256" key="7">
    <source>
        <dbReference type="ARBA" id="ARBA00035294"/>
    </source>
</evidence>
<organism evidence="10 11">
    <name type="scientific">Candidatus Pullichristensenella stercorigallinarum</name>
    <dbReference type="NCBI Taxonomy" id="2840909"/>
    <lineage>
        <taxon>Bacteria</taxon>
        <taxon>Bacillati</taxon>
        <taxon>Bacillota</taxon>
        <taxon>Clostridia</taxon>
        <taxon>Candidatus Pullichristensenella</taxon>
    </lineage>
</organism>
<keyword evidence="5 8" id="KW-0687">Ribonucleoprotein</keyword>
<feature type="compositionally biased region" description="Basic and acidic residues" evidence="9">
    <location>
        <begin position="102"/>
        <end position="111"/>
    </location>
</feature>
<evidence type="ECO:0000313" key="11">
    <source>
        <dbReference type="Proteomes" id="UP000824260"/>
    </source>
</evidence>
<dbReference type="PANTHER" id="PTHR21011:SF1">
    <property type="entry name" value="SMALL RIBOSOMAL SUBUNIT PROTEIN BS6M"/>
    <property type="match status" value="1"/>
</dbReference>
<feature type="region of interest" description="Disordered" evidence="9">
    <location>
        <begin position="102"/>
        <end position="154"/>
    </location>
</feature>
<evidence type="ECO:0000256" key="5">
    <source>
        <dbReference type="ARBA" id="ARBA00023274"/>
    </source>
</evidence>
<evidence type="ECO:0000256" key="1">
    <source>
        <dbReference type="ARBA" id="ARBA00009512"/>
    </source>
</evidence>
<reference evidence="10" key="1">
    <citation type="submission" date="2020-10" db="EMBL/GenBank/DDBJ databases">
        <authorList>
            <person name="Gilroy R."/>
        </authorList>
    </citation>
    <scope>NUCLEOTIDE SEQUENCE</scope>
    <source>
        <strain evidence="10">ChiSjej6B24-2974</strain>
    </source>
</reference>
<dbReference type="InterPro" id="IPR020814">
    <property type="entry name" value="Ribosomal_S6_plastid/chlpt"/>
</dbReference>
<feature type="compositionally biased region" description="Acidic residues" evidence="9">
    <location>
        <begin position="143"/>
        <end position="154"/>
    </location>
</feature>
<evidence type="ECO:0000256" key="2">
    <source>
        <dbReference type="ARBA" id="ARBA00022730"/>
    </source>
</evidence>
<dbReference type="InterPro" id="IPR020815">
    <property type="entry name" value="Ribosomal_bS6_CS"/>
</dbReference>
<dbReference type="Pfam" id="PF01250">
    <property type="entry name" value="Ribosomal_S6"/>
    <property type="match status" value="1"/>
</dbReference>
<evidence type="ECO:0000313" key="10">
    <source>
        <dbReference type="EMBL" id="HIQ84022.1"/>
    </source>
</evidence>
<gene>
    <name evidence="8" type="primary">rpsF</name>
    <name evidence="10" type="ORF">IAA52_13105</name>
</gene>
<sequence length="154" mass="17126">MNQYEVMYVIDTALEDSARTELINRFNELVVKNGGEVERVDEWGKRRLAYAINYKTEGYYVLMYIKAPVDLPRELERNLKISESVLRYLVIRYEGELPAKREMNRPVREAAEAPAASAVEAPAPAAAPAPVEAASVEAAPAEAVDEEAPVSEAE</sequence>
<dbReference type="GO" id="GO:0005737">
    <property type="term" value="C:cytoplasm"/>
    <property type="evidence" value="ECO:0007669"/>
    <property type="project" value="UniProtKB-ARBA"/>
</dbReference>
<proteinExistence type="inferred from homology"/>
<keyword evidence="2 8" id="KW-0699">rRNA-binding</keyword>
<comment type="function">
    <text evidence="6 8">Binds together with bS18 to 16S ribosomal RNA.</text>
</comment>
<evidence type="ECO:0000256" key="9">
    <source>
        <dbReference type="SAM" id="MobiDB-lite"/>
    </source>
</evidence>
<dbReference type="EMBL" id="DVFZ01000122">
    <property type="protein sequence ID" value="HIQ84022.1"/>
    <property type="molecule type" value="Genomic_DNA"/>
</dbReference>
<keyword evidence="4 8" id="KW-0689">Ribosomal protein</keyword>
<feature type="compositionally biased region" description="Low complexity" evidence="9">
    <location>
        <begin position="112"/>
        <end position="142"/>
    </location>
</feature>
<reference evidence="10" key="2">
    <citation type="journal article" date="2021" name="PeerJ">
        <title>Extensive microbial diversity within the chicken gut microbiome revealed by metagenomics and culture.</title>
        <authorList>
            <person name="Gilroy R."/>
            <person name="Ravi A."/>
            <person name="Getino M."/>
            <person name="Pursley I."/>
            <person name="Horton D.L."/>
            <person name="Alikhan N.F."/>
            <person name="Baker D."/>
            <person name="Gharbi K."/>
            <person name="Hall N."/>
            <person name="Watson M."/>
            <person name="Adriaenssens E.M."/>
            <person name="Foster-Nyarko E."/>
            <person name="Jarju S."/>
            <person name="Secka A."/>
            <person name="Antonio M."/>
            <person name="Oren A."/>
            <person name="Chaudhuri R.R."/>
            <person name="La Ragione R."/>
            <person name="Hildebrand F."/>
            <person name="Pallen M.J."/>
        </authorList>
    </citation>
    <scope>NUCLEOTIDE SEQUENCE</scope>
    <source>
        <strain evidence="10">ChiSjej6B24-2974</strain>
    </source>
</reference>
<evidence type="ECO:0000256" key="8">
    <source>
        <dbReference type="HAMAP-Rule" id="MF_00360"/>
    </source>
</evidence>
<dbReference type="PROSITE" id="PS01048">
    <property type="entry name" value="RIBOSOMAL_S6"/>
    <property type="match status" value="1"/>
</dbReference>
<comment type="caution">
    <text evidence="10">The sequence shown here is derived from an EMBL/GenBank/DDBJ whole genome shotgun (WGS) entry which is preliminary data.</text>
</comment>
<dbReference type="CDD" id="cd00473">
    <property type="entry name" value="bS6"/>
    <property type="match status" value="1"/>
</dbReference>
<dbReference type="GO" id="GO:0070181">
    <property type="term" value="F:small ribosomal subunit rRNA binding"/>
    <property type="evidence" value="ECO:0007669"/>
    <property type="project" value="TreeGrafter"/>
</dbReference>
<dbReference type="GO" id="GO:1990904">
    <property type="term" value="C:ribonucleoprotein complex"/>
    <property type="evidence" value="ECO:0007669"/>
    <property type="project" value="UniProtKB-KW"/>
</dbReference>
<keyword evidence="3 8" id="KW-0694">RNA-binding</keyword>
<dbReference type="Proteomes" id="UP000824260">
    <property type="component" value="Unassembled WGS sequence"/>
</dbReference>
<evidence type="ECO:0000256" key="3">
    <source>
        <dbReference type="ARBA" id="ARBA00022884"/>
    </source>
</evidence>
<dbReference type="AlphaFoldDB" id="A0A9D1CXD0"/>
<dbReference type="SUPFAM" id="SSF54995">
    <property type="entry name" value="Ribosomal protein S6"/>
    <property type="match status" value="1"/>
</dbReference>